<organism evidence="2 3">
    <name type="scientific">Candidatus Staskawiczbacteria bacterium RIFCSPHIGHO2_01_FULL_39_25</name>
    <dbReference type="NCBI Taxonomy" id="1802202"/>
    <lineage>
        <taxon>Bacteria</taxon>
        <taxon>Candidatus Staskawicziibacteriota</taxon>
    </lineage>
</organism>
<feature type="transmembrane region" description="Helical" evidence="1">
    <location>
        <begin position="15"/>
        <end position="37"/>
    </location>
</feature>
<evidence type="ECO:0000256" key="1">
    <source>
        <dbReference type="SAM" id="Phobius"/>
    </source>
</evidence>
<dbReference type="Proteomes" id="UP000176855">
    <property type="component" value="Unassembled WGS sequence"/>
</dbReference>
<evidence type="ECO:0000313" key="3">
    <source>
        <dbReference type="Proteomes" id="UP000176855"/>
    </source>
</evidence>
<name>A0A1G2HPT3_9BACT</name>
<comment type="caution">
    <text evidence="2">The sequence shown here is derived from an EMBL/GenBank/DDBJ whole genome shotgun (WGS) entry which is preliminary data.</text>
</comment>
<keyword evidence="1" id="KW-1133">Transmembrane helix</keyword>
<reference evidence="2 3" key="1">
    <citation type="journal article" date="2016" name="Nat. Commun.">
        <title>Thousands of microbial genomes shed light on interconnected biogeochemical processes in an aquifer system.</title>
        <authorList>
            <person name="Anantharaman K."/>
            <person name="Brown C.T."/>
            <person name="Hug L.A."/>
            <person name="Sharon I."/>
            <person name="Castelle C.J."/>
            <person name="Probst A.J."/>
            <person name="Thomas B.C."/>
            <person name="Singh A."/>
            <person name="Wilkins M.J."/>
            <person name="Karaoz U."/>
            <person name="Brodie E.L."/>
            <person name="Williams K.H."/>
            <person name="Hubbard S.S."/>
            <person name="Banfield J.F."/>
        </authorList>
    </citation>
    <scope>NUCLEOTIDE SEQUENCE [LARGE SCALE GENOMIC DNA]</scope>
</reference>
<proteinExistence type="predicted"/>
<protein>
    <submittedName>
        <fullName evidence="2">Uncharacterized protein</fullName>
    </submittedName>
</protein>
<keyword evidence="1" id="KW-0472">Membrane</keyword>
<dbReference type="STRING" id="1802202.A2730_02555"/>
<accession>A0A1G2HPT3</accession>
<dbReference type="EMBL" id="MHOO01000004">
    <property type="protein sequence ID" value="OGZ64552.1"/>
    <property type="molecule type" value="Genomic_DNA"/>
</dbReference>
<sequence length="89" mass="10189">MTILEASQIIFNLTVSFAVIFAGILLGVLALEMIIIIKAMRILLKEARILLNDFKKESTQLYEKLQHFLESVSLLPLIKKVFKSKKKNQ</sequence>
<keyword evidence="1" id="KW-0812">Transmembrane</keyword>
<dbReference type="AlphaFoldDB" id="A0A1G2HPT3"/>
<evidence type="ECO:0000313" key="2">
    <source>
        <dbReference type="EMBL" id="OGZ64552.1"/>
    </source>
</evidence>
<gene>
    <name evidence="2" type="ORF">A2730_02555</name>
</gene>